<evidence type="ECO:0000313" key="6">
    <source>
        <dbReference type="Ensembl" id="ENSMFAP00000049941.1"/>
    </source>
</evidence>
<evidence type="ECO:0000256" key="5">
    <source>
        <dbReference type="SAM" id="MobiDB-lite"/>
    </source>
</evidence>
<feature type="region of interest" description="Disordered" evidence="5">
    <location>
        <begin position="326"/>
        <end position="412"/>
    </location>
</feature>
<dbReference type="SMART" id="SM00248">
    <property type="entry name" value="ANK"/>
    <property type="match status" value="4"/>
</dbReference>
<organism evidence="6 7">
    <name type="scientific">Macaca fascicularis</name>
    <name type="common">Crab-eating macaque</name>
    <name type="synonym">Cynomolgus monkey</name>
    <dbReference type="NCBI Taxonomy" id="9541"/>
    <lineage>
        <taxon>Eukaryota</taxon>
        <taxon>Metazoa</taxon>
        <taxon>Chordata</taxon>
        <taxon>Craniata</taxon>
        <taxon>Vertebrata</taxon>
        <taxon>Euteleostomi</taxon>
        <taxon>Mammalia</taxon>
        <taxon>Eutheria</taxon>
        <taxon>Euarchontoglires</taxon>
        <taxon>Primates</taxon>
        <taxon>Haplorrhini</taxon>
        <taxon>Catarrhini</taxon>
        <taxon>Cercopithecidae</taxon>
        <taxon>Cercopithecinae</taxon>
        <taxon>Macaca</taxon>
    </lineage>
</organism>
<name>A0A7N9CHH3_MACFA</name>
<dbReference type="PROSITE" id="PS50297">
    <property type="entry name" value="ANK_REP_REGION"/>
    <property type="match status" value="3"/>
</dbReference>
<dbReference type="InterPro" id="IPR036770">
    <property type="entry name" value="Ankyrin_rpt-contain_sf"/>
</dbReference>
<evidence type="ECO:0000313" key="7">
    <source>
        <dbReference type="Proteomes" id="UP000233100"/>
    </source>
</evidence>
<dbReference type="InterPro" id="IPR002110">
    <property type="entry name" value="Ankyrin_rpt"/>
</dbReference>
<dbReference type="Proteomes" id="UP000233100">
    <property type="component" value="Chromosome 17"/>
</dbReference>
<dbReference type="SUPFAM" id="SSF48403">
    <property type="entry name" value="Ankyrin repeat"/>
    <property type="match status" value="1"/>
</dbReference>
<reference evidence="6" key="3">
    <citation type="submission" date="2025-09" db="UniProtKB">
        <authorList>
            <consortium name="Ensembl"/>
        </authorList>
    </citation>
    <scope>IDENTIFICATION</scope>
</reference>
<feature type="repeat" description="ANK" evidence="4">
    <location>
        <begin position="143"/>
        <end position="175"/>
    </location>
</feature>
<evidence type="ECO:0000256" key="1">
    <source>
        <dbReference type="ARBA" id="ARBA00022737"/>
    </source>
</evidence>
<reference evidence="6 7" key="1">
    <citation type="submission" date="2013-03" db="EMBL/GenBank/DDBJ databases">
        <authorList>
            <person name="Warren W."/>
            <person name="Wilson R.K."/>
        </authorList>
    </citation>
    <scope>NUCLEOTIDE SEQUENCE</scope>
</reference>
<keyword evidence="1" id="KW-0677">Repeat</keyword>
<dbReference type="GeneTree" id="ENSGT00940000164614"/>
<keyword evidence="2 4" id="KW-0040">ANK repeat</keyword>
<keyword evidence="7" id="KW-1185">Reference proteome</keyword>
<accession>A0A7N9CHH3</accession>
<dbReference type="Pfam" id="PF00023">
    <property type="entry name" value="Ank"/>
    <property type="match status" value="2"/>
</dbReference>
<reference evidence="6" key="2">
    <citation type="submission" date="2025-08" db="UniProtKB">
        <authorList>
            <consortium name="Ensembl"/>
        </authorList>
    </citation>
    <scope>IDENTIFICATION</scope>
</reference>
<feature type="repeat" description="ANK" evidence="4">
    <location>
        <begin position="176"/>
        <end position="208"/>
    </location>
</feature>
<dbReference type="AlphaFoldDB" id="A0A7N9CHH3"/>
<evidence type="ECO:0000256" key="3">
    <source>
        <dbReference type="ARBA" id="ARBA00038247"/>
    </source>
</evidence>
<dbReference type="PANTHER" id="PTHR24147">
    <property type="entry name" value="ANKYRIN REPEAT DOMAIN 36-RELATED"/>
    <property type="match status" value="1"/>
</dbReference>
<feature type="compositionally biased region" description="Polar residues" evidence="5">
    <location>
        <begin position="16"/>
        <end position="27"/>
    </location>
</feature>
<evidence type="ECO:0000256" key="4">
    <source>
        <dbReference type="PROSITE-ProRule" id="PRU00023"/>
    </source>
</evidence>
<dbReference type="Ensembl" id="ENSMFAT00000102605.1">
    <property type="protein sequence ID" value="ENSMFAP00000049941.1"/>
    <property type="gene ID" value="ENSMFAG00000047882.1"/>
</dbReference>
<protein>
    <submittedName>
        <fullName evidence="6">Uncharacterized protein</fullName>
    </submittedName>
</protein>
<dbReference type="PRINTS" id="PR01415">
    <property type="entry name" value="ANKYRIN"/>
</dbReference>
<feature type="repeat" description="ANK" evidence="4">
    <location>
        <begin position="209"/>
        <end position="241"/>
    </location>
</feature>
<comment type="similarity">
    <text evidence="3">Belongs to the POTE family.</text>
</comment>
<feature type="region of interest" description="Disordered" evidence="5">
    <location>
        <begin position="1"/>
        <end position="27"/>
    </location>
</feature>
<dbReference type="PROSITE" id="PS50088">
    <property type="entry name" value="ANK_REPEAT"/>
    <property type="match status" value="4"/>
</dbReference>
<evidence type="ECO:0000256" key="2">
    <source>
        <dbReference type="ARBA" id="ARBA00023043"/>
    </source>
</evidence>
<proteinExistence type="inferred from homology"/>
<feature type="compositionally biased region" description="Polar residues" evidence="5">
    <location>
        <begin position="369"/>
        <end position="380"/>
    </location>
</feature>
<dbReference type="PANTHER" id="PTHR24147:SF66">
    <property type="entry name" value="POTE ANKYRIN DOMAIN FAMILY MEMBER D"/>
    <property type="match status" value="1"/>
</dbReference>
<feature type="repeat" description="ANK" evidence="4">
    <location>
        <begin position="110"/>
        <end position="142"/>
    </location>
</feature>
<sequence length="412" mass="45039">MHSIGGSRGWEKQMGTEVSQKPTTSALKTSGFGSGVGRWCCRCFPCCGSCSQDGAGGGVEHCDSAFLEPGYDVCPEDLDDLHRAAWWGTVPRVELILMLRDPGLDKRDKKKRTALHLACANGHPEVVKLLLHRHCQLHVLDGEKRTALIKAVQCQEEECANILLEHGADPNIPDVYGNTTLHYAIYNEDKSMTKILLSYGANIESENKGGLTPFLLAVLEQKQQMVEFLVKKKANLNAVDNFKRICQQLSDYKEKNIPRNTSQNSDLEGTSYKIVCLAEGTSNDVVAEGAASVKVDGRSEDSAVRFSGKQTIDYLLPTSNYEDIDSDIKDGPIKPANGQRQNDTGVIASAPQEYTNNDSLIFVDKNNRSDTTATSGSGQDRNMESLLDSEDGAAKPANGKRQNGTDIIERTP</sequence>
<dbReference type="InterPro" id="IPR050657">
    <property type="entry name" value="Ankyrin_repeat_domain"/>
</dbReference>
<dbReference type="Gene3D" id="1.25.40.20">
    <property type="entry name" value="Ankyrin repeat-containing domain"/>
    <property type="match status" value="1"/>
</dbReference>
<dbReference type="Pfam" id="PF12796">
    <property type="entry name" value="Ank_2"/>
    <property type="match status" value="1"/>
</dbReference>